<keyword evidence="5 6" id="KW-0472">Membrane</keyword>
<feature type="domain" description="MacB-like periplasmic core" evidence="8">
    <location>
        <begin position="436"/>
        <end position="633"/>
    </location>
</feature>
<sequence>MLKNYIKIAWRNIVKGKVYSAINILGLAAGMAVALLIGLWVNNEYSFDRFLPNYQQVYQVRRNFNSNGEMLNFTSTSLALGIALKNQIPEIEYVAETNWLSSHGLMVGDKKLIMNGEGVGGDYLKIFEYPLLRGSASNVLKDPYSIVLTQSAAKALFGTDDVINKMVRFDNTNNLKVTGILKDLPANSTIQLSYIMPFSYFEAINPYTRMDKKDASFGNNGYEHFVKLKPGISYEQVAPKIKNIEKVQVNNSNAKNSDVVLQPMQDWHLYTNYINGVASGGFIEYVRIFSVIGLLVLAIACINFINLTTARSEKRAKEVGIRKAIGSYRKHLIFQFLTESILITFIAFLFCILFVQVSLPFFNELTDRNIALPYENPVFWAIILSGVLAIGIIAGSKPAFYLSAFNPVKVLKGTIQVGRSATLSRKVLVVLQFSCSIALIVSTVVIYRQVQYAKDRPTGYNIDRLLMTDNSTDISRNYQALKNDLLQSGLVQNITTASSPATGIYWHNNLDYWPGKNANETVEMGMIRTTAGYFNTLGMKIVAGRNMQTDADTNNVVLNQAAVKRLRLKQPLNQQITINGNKLTIIGVAKDALMDSPFAPADPTTFVYNTNAQDKVIYRLSPNVKTQDAITKLGQIFAKYNPAYPYTYKFVDDEYNRKFSQEVLIGKLSGIFAGLAIFISCLGLFGLAAYVAEQRTKEIGVRKVLGASVSQIWFMLSKDFVLLVMVSCIVATPIALYFLQNWLLKYSYRITIGPGIFIVSAIAAIGITLITISFQAIKAAVANPVKSLRSE</sequence>
<dbReference type="GO" id="GO:0022857">
    <property type="term" value="F:transmembrane transporter activity"/>
    <property type="evidence" value="ECO:0007669"/>
    <property type="project" value="TreeGrafter"/>
</dbReference>
<evidence type="ECO:0000313" key="9">
    <source>
        <dbReference type="EMBL" id="SDD21546.1"/>
    </source>
</evidence>
<feature type="transmembrane region" description="Helical" evidence="6">
    <location>
        <begin position="285"/>
        <end position="307"/>
    </location>
</feature>
<keyword evidence="2" id="KW-1003">Cell membrane</keyword>
<dbReference type="Pfam" id="PF12704">
    <property type="entry name" value="MacB_PCD"/>
    <property type="match status" value="2"/>
</dbReference>
<feature type="transmembrane region" description="Helical" evidence="6">
    <location>
        <begin position="752"/>
        <end position="777"/>
    </location>
</feature>
<evidence type="ECO:0000256" key="1">
    <source>
        <dbReference type="ARBA" id="ARBA00004651"/>
    </source>
</evidence>
<evidence type="ECO:0000256" key="3">
    <source>
        <dbReference type="ARBA" id="ARBA00022692"/>
    </source>
</evidence>
<dbReference type="RefSeq" id="WP_091142400.1">
    <property type="nucleotide sequence ID" value="NZ_FNAI01000001.1"/>
</dbReference>
<feature type="transmembrane region" description="Helical" evidence="6">
    <location>
        <begin position="332"/>
        <end position="357"/>
    </location>
</feature>
<keyword evidence="10" id="KW-1185">Reference proteome</keyword>
<keyword evidence="9" id="KW-0449">Lipoprotein</keyword>
<evidence type="ECO:0000259" key="7">
    <source>
        <dbReference type="Pfam" id="PF02687"/>
    </source>
</evidence>
<dbReference type="GO" id="GO:0005886">
    <property type="term" value="C:plasma membrane"/>
    <property type="evidence" value="ECO:0007669"/>
    <property type="project" value="UniProtKB-SubCell"/>
</dbReference>
<dbReference type="PANTHER" id="PTHR30572:SF18">
    <property type="entry name" value="ABC-TYPE MACROLIDE FAMILY EXPORT SYSTEM PERMEASE COMPONENT 2"/>
    <property type="match status" value="1"/>
</dbReference>
<dbReference type="InterPro" id="IPR003838">
    <property type="entry name" value="ABC3_permease_C"/>
</dbReference>
<feature type="transmembrane region" description="Helical" evidence="6">
    <location>
        <begin position="21"/>
        <end position="41"/>
    </location>
</feature>
<evidence type="ECO:0000256" key="4">
    <source>
        <dbReference type="ARBA" id="ARBA00022989"/>
    </source>
</evidence>
<feature type="domain" description="ABC3 transporter permease C-terminal" evidence="7">
    <location>
        <begin position="671"/>
        <end position="783"/>
    </location>
</feature>
<dbReference type="Proteomes" id="UP000199072">
    <property type="component" value="Unassembled WGS sequence"/>
</dbReference>
<dbReference type="Pfam" id="PF02687">
    <property type="entry name" value="FtsX"/>
    <property type="match status" value="2"/>
</dbReference>
<organism evidence="9 10">
    <name type="scientific">Mucilaginibacter pineti</name>
    <dbReference type="NCBI Taxonomy" id="1391627"/>
    <lineage>
        <taxon>Bacteria</taxon>
        <taxon>Pseudomonadati</taxon>
        <taxon>Bacteroidota</taxon>
        <taxon>Sphingobacteriia</taxon>
        <taxon>Sphingobacteriales</taxon>
        <taxon>Sphingobacteriaceae</taxon>
        <taxon>Mucilaginibacter</taxon>
    </lineage>
</organism>
<feature type="domain" description="MacB-like periplasmic core" evidence="8">
    <location>
        <begin position="20"/>
        <end position="243"/>
    </location>
</feature>
<dbReference type="STRING" id="1391627.SAMN05216464_10190"/>
<feature type="transmembrane region" description="Helical" evidence="6">
    <location>
        <begin position="720"/>
        <end position="740"/>
    </location>
</feature>
<dbReference type="OrthoDB" id="1451596at2"/>
<dbReference type="PANTHER" id="PTHR30572">
    <property type="entry name" value="MEMBRANE COMPONENT OF TRANSPORTER-RELATED"/>
    <property type="match status" value="1"/>
</dbReference>
<dbReference type="AlphaFoldDB" id="A0A1G6SZ70"/>
<keyword evidence="3 6" id="KW-0812">Transmembrane</keyword>
<feature type="transmembrane region" description="Helical" evidence="6">
    <location>
        <begin position="427"/>
        <end position="447"/>
    </location>
</feature>
<evidence type="ECO:0000313" key="10">
    <source>
        <dbReference type="Proteomes" id="UP000199072"/>
    </source>
</evidence>
<accession>A0A1G6SZ70</accession>
<evidence type="ECO:0000259" key="8">
    <source>
        <dbReference type="Pfam" id="PF12704"/>
    </source>
</evidence>
<name>A0A1G6SZ70_9SPHI</name>
<feature type="domain" description="ABC3 transporter permease C-terminal" evidence="7">
    <location>
        <begin position="291"/>
        <end position="394"/>
    </location>
</feature>
<evidence type="ECO:0000256" key="6">
    <source>
        <dbReference type="SAM" id="Phobius"/>
    </source>
</evidence>
<reference evidence="9 10" key="1">
    <citation type="submission" date="2016-10" db="EMBL/GenBank/DDBJ databases">
        <authorList>
            <person name="de Groot N.N."/>
        </authorList>
    </citation>
    <scope>NUCLEOTIDE SEQUENCE [LARGE SCALE GENOMIC DNA]</scope>
    <source>
        <strain evidence="9 10">47C3B</strain>
    </source>
</reference>
<gene>
    <name evidence="9" type="ORF">SAMN05216464_10190</name>
</gene>
<comment type="subcellular location">
    <subcellularLocation>
        <location evidence="1">Cell membrane</location>
        <topology evidence="1">Multi-pass membrane protein</topology>
    </subcellularLocation>
</comment>
<feature type="transmembrane region" description="Helical" evidence="6">
    <location>
        <begin position="377"/>
        <end position="395"/>
    </location>
</feature>
<dbReference type="InterPro" id="IPR050250">
    <property type="entry name" value="Macrolide_Exporter_MacB"/>
</dbReference>
<proteinExistence type="predicted"/>
<feature type="transmembrane region" description="Helical" evidence="6">
    <location>
        <begin position="668"/>
        <end position="692"/>
    </location>
</feature>
<dbReference type="EMBL" id="FNAI01000001">
    <property type="protein sequence ID" value="SDD21546.1"/>
    <property type="molecule type" value="Genomic_DNA"/>
</dbReference>
<evidence type="ECO:0000256" key="5">
    <source>
        <dbReference type="ARBA" id="ARBA00023136"/>
    </source>
</evidence>
<dbReference type="InterPro" id="IPR025857">
    <property type="entry name" value="MacB_PCD"/>
</dbReference>
<protein>
    <submittedName>
        <fullName evidence="9">ABC-type transport system, involved in lipoprotein release, permease component</fullName>
    </submittedName>
</protein>
<keyword evidence="4 6" id="KW-1133">Transmembrane helix</keyword>
<evidence type="ECO:0000256" key="2">
    <source>
        <dbReference type="ARBA" id="ARBA00022475"/>
    </source>
</evidence>